<dbReference type="GO" id="GO:0016747">
    <property type="term" value="F:acyltransferase activity, transferring groups other than amino-acyl groups"/>
    <property type="evidence" value="ECO:0007669"/>
    <property type="project" value="InterPro"/>
</dbReference>
<dbReference type="SUPFAM" id="SSF55729">
    <property type="entry name" value="Acyl-CoA N-acyltransferases (Nat)"/>
    <property type="match status" value="1"/>
</dbReference>
<evidence type="ECO:0000259" key="1">
    <source>
        <dbReference type="PROSITE" id="PS51186"/>
    </source>
</evidence>
<evidence type="ECO:0000313" key="3">
    <source>
        <dbReference type="Proteomes" id="UP001193501"/>
    </source>
</evidence>
<dbReference type="EMBL" id="JAABNR010000015">
    <property type="protein sequence ID" value="NBZ88958.1"/>
    <property type="molecule type" value="Genomic_DNA"/>
</dbReference>
<dbReference type="Gene3D" id="3.40.630.30">
    <property type="match status" value="1"/>
</dbReference>
<dbReference type="InterPro" id="IPR000182">
    <property type="entry name" value="GNAT_dom"/>
</dbReference>
<proteinExistence type="predicted"/>
<sequence>MILRDADEADLPVVARILGEWVAETPWMPKLHTAEEDLWFVTKLRHEGRMRVAALGPRAIDVMGFLVRQGGEVLALYVASGARGRGIGRALMADAMQASPEGGLWTFQANAQARGFYAAMGLNEVMMTDGENEEGLPDVRLEWSR</sequence>
<organism evidence="2 3">
    <name type="scientific">Stagnihabitans tardus</name>
    <dbReference type="NCBI Taxonomy" id="2699202"/>
    <lineage>
        <taxon>Bacteria</taxon>
        <taxon>Pseudomonadati</taxon>
        <taxon>Pseudomonadota</taxon>
        <taxon>Alphaproteobacteria</taxon>
        <taxon>Rhodobacterales</taxon>
        <taxon>Paracoccaceae</taxon>
        <taxon>Stagnihabitans</taxon>
    </lineage>
</organism>
<dbReference type="RefSeq" id="WP_168775774.1">
    <property type="nucleotide sequence ID" value="NZ_JAABNR010000015.1"/>
</dbReference>
<keyword evidence="3" id="KW-1185">Reference proteome</keyword>
<dbReference type="PROSITE" id="PS51186">
    <property type="entry name" value="GNAT"/>
    <property type="match status" value="1"/>
</dbReference>
<dbReference type="Pfam" id="PF00583">
    <property type="entry name" value="Acetyltransf_1"/>
    <property type="match status" value="1"/>
</dbReference>
<evidence type="ECO:0000313" key="2">
    <source>
        <dbReference type="EMBL" id="NBZ88958.1"/>
    </source>
</evidence>
<protein>
    <submittedName>
        <fullName evidence="2">GNAT family N-acetyltransferase</fullName>
    </submittedName>
</protein>
<reference evidence="2" key="1">
    <citation type="submission" date="2020-01" db="EMBL/GenBank/DDBJ databases">
        <authorList>
            <person name="Chen W.-M."/>
        </authorList>
    </citation>
    <scope>NUCLEOTIDE SEQUENCE</scope>
    <source>
        <strain evidence="2">CYK-10</strain>
    </source>
</reference>
<comment type="caution">
    <text evidence="2">The sequence shown here is derived from an EMBL/GenBank/DDBJ whole genome shotgun (WGS) entry which is preliminary data.</text>
</comment>
<dbReference type="CDD" id="cd04301">
    <property type="entry name" value="NAT_SF"/>
    <property type="match status" value="1"/>
</dbReference>
<name>A0AAE4YCY4_9RHOB</name>
<accession>A0AAE4YCY4</accession>
<gene>
    <name evidence="2" type="ORF">GV832_15295</name>
</gene>
<dbReference type="AlphaFoldDB" id="A0AAE4YCY4"/>
<feature type="domain" description="N-acetyltransferase" evidence="1">
    <location>
        <begin position="1"/>
        <end position="145"/>
    </location>
</feature>
<dbReference type="Proteomes" id="UP001193501">
    <property type="component" value="Unassembled WGS sequence"/>
</dbReference>
<dbReference type="InterPro" id="IPR016181">
    <property type="entry name" value="Acyl_CoA_acyltransferase"/>
</dbReference>